<reference evidence="3" key="1">
    <citation type="journal article" date="2019" name="Int. J. Syst. Evol. Microbiol.">
        <title>The Global Catalogue of Microorganisms (GCM) 10K type strain sequencing project: providing services to taxonomists for standard genome sequencing and annotation.</title>
        <authorList>
            <consortium name="The Broad Institute Genomics Platform"/>
            <consortium name="The Broad Institute Genome Sequencing Center for Infectious Disease"/>
            <person name="Wu L."/>
            <person name="Ma J."/>
        </authorList>
    </citation>
    <scope>NUCLEOTIDE SEQUENCE [LARGE SCALE GENOMIC DNA]</scope>
    <source>
        <strain evidence="3">CGMCC 4.7393</strain>
    </source>
</reference>
<dbReference type="RefSeq" id="WP_066623707.1">
    <property type="nucleotide sequence ID" value="NZ_JBHSYQ010000003.1"/>
</dbReference>
<dbReference type="Proteomes" id="UP001596405">
    <property type="component" value="Unassembled WGS sequence"/>
</dbReference>
<feature type="transmembrane region" description="Helical" evidence="1">
    <location>
        <begin position="41"/>
        <end position="61"/>
    </location>
</feature>
<gene>
    <name evidence="2" type="ORF">ACFQHR_03840</name>
</gene>
<keyword evidence="1" id="KW-1133">Transmembrane helix</keyword>
<organism evidence="2 3">
    <name type="scientific">Rufibacter roseus</name>
    <dbReference type="NCBI Taxonomy" id="1567108"/>
    <lineage>
        <taxon>Bacteria</taxon>
        <taxon>Pseudomonadati</taxon>
        <taxon>Bacteroidota</taxon>
        <taxon>Cytophagia</taxon>
        <taxon>Cytophagales</taxon>
        <taxon>Hymenobacteraceae</taxon>
        <taxon>Rufibacter</taxon>
    </lineage>
</organism>
<protein>
    <submittedName>
        <fullName evidence="2">Phosphoribosylaminoimidazolesuccinocarboxamide synthase</fullName>
    </submittedName>
</protein>
<comment type="caution">
    <text evidence="2">The sequence shown here is derived from an EMBL/GenBank/DDBJ whole genome shotgun (WGS) entry which is preliminary data.</text>
</comment>
<feature type="transmembrane region" description="Helical" evidence="1">
    <location>
        <begin position="67"/>
        <end position="86"/>
    </location>
</feature>
<keyword evidence="1" id="KW-0812">Transmembrane</keyword>
<keyword evidence="1" id="KW-0472">Membrane</keyword>
<evidence type="ECO:0000256" key="1">
    <source>
        <dbReference type="SAM" id="Phobius"/>
    </source>
</evidence>
<dbReference type="EMBL" id="JBHSYQ010000003">
    <property type="protein sequence ID" value="MFC6996738.1"/>
    <property type="molecule type" value="Genomic_DNA"/>
</dbReference>
<evidence type="ECO:0000313" key="2">
    <source>
        <dbReference type="EMBL" id="MFC6996738.1"/>
    </source>
</evidence>
<evidence type="ECO:0000313" key="3">
    <source>
        <dbReference type="Proteomes" id="UP001596405"/>
    </source>
</evidence>
<accession>A0ABW2DJH9</accession>
<sequence length="161" mass="18363">MQFEKIFRTKTGYCHVLPQKIAFTRDGILGNLTEKSTGARVANLFAVYGLIALFLLYQAITSYQTNHTFQATFFGLLSGYLFVGILRSRNNTAVQSIARENIQKVKFKKATSLSRAYFEVFYKDEENRTKKRLILLPGSASDGTEEIDRATKIFKEENLIK</sequence>
<keyword evidence="3" id="KW-1185">Reference proteome</keyword>
<name>A0ABW2DJH9_9BACT</name>
<proteinExistence type="predicted"/>